<gene>
    <name evidence="6" type="ORF">ISP17_14380</name>
</gene>
<dbReference type="GO" id="GO:0004519">
    <property type="term" value="F:endonuclease activity"/>
    <property type="evidence" value="ECO:0007669"/>
    <property type="project" value="UniProtKB-KW"/>
</dbReference>
<dbReference type="PANTHER" id="PTHR30408">
    <property type="entry name" value="TYPE-1 RESTRICTION ENZYME ECOKI SPECIFICITY PROTEIN"/>
    <property type="match status" value="1"/>
</dbReference>
<dbReference type="Gene3D" id="3.90.220.20">
    <property type="entry name" value="DNA methylase specificity domains"/>
    <property type="match status" value="2"/>
</dbReference>
<evidence type="ECO:0000256" key="3">
    <source>
        <dbReference type="ARBA" id="ARBA00023125"/>
    </source>
</evidence>
<name>A0ABW8JVG8_9GAMM</name>
<keyword evidence="6" id="KW-0378">Hydrolase</keyword>
<dbReference type="InterPro" id="IPR000055">
    <property type="entry name" value="Restrct_endonuc_typeI_TRD"/>
</dbReference>
<evidence type="ECO:0000259" key="5">
    <source>
        <dbReference type="Pfam" id="PF01420"/>
    </source>
</evidence>
<protein>
    <submittedName>
        <fullName evidence="6">Restriction endonuclease subunit S</fullName>
    </submittedName>
</protein>
<reference evidence="6 7" key="1">
    <citation type="submission" date="2020-10" db="EMBL/GenBank/DDBJ databases">
        <title>Phylogeny of dyella-like bacteria.</title>
        <authorList>
            <person name="Fu J."/>
        </authorList>
    </citation>
    <scope>NUCLEOTIDE SEQUENCE [LARGE SCALE GENOMIC DNA]</scope>
    <source>
        <strain evidence="6 7">Gsoil3046</strain>
    </source>
</reference>
<keyword evidence="6" id="KW-0255">Endonuclease</keyword>
<evidence type="ECO:0000313" key="7">
    <source>
        <dbReference type="Proteomes" id="UP001620460"/>
    </source>
</evidence>
<dbReference type="SUPFAM" id="SSF116734">
    <property type="entry name" value="DNA methylase specificity domain"/>
    <property type="match status" value="2"/>
</dbReference>
<keyword evidence="7" id="KW-1185">Reference proteome</keyword>
<keyword evidence="6" id="KW-0540">Nuclease</keyword>
<dbReference type="Proteomes" id="UP001620460">
    <property type="component" value="Unassembled WGS sequence"/>
</dbReference>
<feature type="coiled-coil region" evidence="4">
    <location>
        <begin position="147"/>
        <end position="174"/>
    </location>
</feature>
<dbReference type="CDD" id="cd17524">
    <property type="entry name" value="RMtype1_S_EcoUTORF5051P-TRD2-CR2_like"/>
    <property type="match status" value="1"/>
</dbReference>
<comment type="similarity">
    <text evidence="1">Belongs to the type-I restriction system S methylase family.</text>
</comment>
<dbReference type="InterPro" id="IPR044946">
    <property type="entry name" value="Restrct_endonuc_typeI_TRD_sf"/>
</dbReference>
<keyword evidence="4" id="KW-0175">Coiled coil</keyword>
<dbReference type="CDD" id="cd17257">
    <property type="entry name" value="RMtype1_S_EcoBI-TRD1-CR1_like"/>
    <property type="match status" value="1"/>
</dbReference>
<keyword evidence="3" id="KW-0238">DNA-binding</keyword>
<dbReference type="Pfam" id="PF01420">
    <property type="entry name" value="Methylase_S"/>
    <property type="match status" value="1"/>
</dbReference>
<proteinExistence type="inferred from homology"/>
<organism evidence="6 7">
    <name type="scientific">Dyella ginsengisoli</name>
    <dbReference type="NCBI Taxonomy" id="363848"/>
    <lineage>
        <taxon>Bacteria</taxon>
        <taxon>Pseudomonadati</taxon>
        <taxon>Pseudomonadota</taxon>
        <taxon>Gammaproteobacteria</taxon>
        <taxon>Lysobacterales</taxon>
        <taxon>Rhodanobacteraceae</taxon>
        <taxon>Dyella</taxon>
    </lineage>
</organism>
<comment type="caution">
    <text evidence="6">The sequence shown here is derived from an EMBL/GenBank/DDBJ whole genome shotgun (WGS) entry which is preliminary data.</text>
</comment>
<evidence type="ECO:0000313" key="6">
    <source>
        <dbReference type="EMBL" id="MFK2905147.1"/>
    </source>
</evidence>
<dbReference type="EMBL" id="JADIKM010000004">
    <property type="protein sequence ID" value="MFK2905147.1"/>
    <property type="molecule type" value="Genomic_DNA"/>
</dbReference>
<keyword evidence="2" id="KW-0680">Restriction system</keyword>
<evidence type="ECO:0000256" key="4">
    <source>
        <dbReference type="SAM" id="Coils"/>
    </source>
</evidence>
<accession>A0ABW8JVG8</accession>
<evidence type="ECO:0000256" key="2">
    <source>
        <dbReference type="ARBA" id="ARBA00022747"/>
    </source>
</evidence>
<dbReference type="RefSeq" id="WP_404634376.1">
    <property type="nucleotide sequence ID" value="NZ_JADIKM010000004.1"/>
</dbReference>
<sequence length="381" mass="42026">MTHPAARLGDLAEVTSGFAFKSEQFNTEEKGLPLVRIRDVVDGVSDTYYSGEYSAEHLVADGDALIGMDGQFNLACWRGGAALLNQRVCRVKAVNSRLDQSYLLHFLPAALKEIEDRTPFVTVKHLSVKALREIEVPLPPLAEQRRIAAILDKVDALRANRREAIAKLDQLLHSVFLDMFGDPATNPMGWPVGVIGDLLDSVKYGSSEKAVLEGEVPILRMNNITYSGEMDLRDLKYISASSADEKYLVRPGDILFNRTNSKELVGKTAVYDGPTPMAYAGYLVRGRAKSGQSPYYISGFMNSLYGKTMLQGMCKSIVGMANINAQEFKAIAIALPPARVQKEYESKIRSIKAQRDQHRSQSVKLDALFSSLQQQAFAGTL</sequence>
<dbReference type="InterPro" id="IPR052021">
    <property type="entry name" value="Type-I_RS_S_subunit"/>
</dbReference>
<evidence type="ECO:0000256" key="1">
    <source>
        <dbReference type="ARBA" id="ARBA00010923"/>
    </source>
</evidence>
<feature type="domain" description="Type I restriction modification DNA specificity" evidence="5">
    <location>
        <begin position="7"/>
        <end position="164"/>
    </location>
</feature>
<dbReference type="PANTHER" id="PTHR30408:SF12">
    <property type="entry name" value="TYPE I RESTRICTION ENZYME MJAVIII SPECIFICITY SUBUNIT"/>
    <property type="match status" value="1"/>
</dbReference>